<sequence>MKAYSEIKKELEARKDRSAWARGVNAYALELLEELRERAAYEGRDPKPGKECRDWMLNGARNWNEYSWGGSALIYNGDIAERLCTPSELKKTRNGERRPNSREEWLDTQARALYQACNRVACLYRSIVTE</sequence>
<dbReference type="EMBL" id="BK015691">
    <property type="protein sequence ID" value="DAE20266.1"/>
    <property type="molecule type" value="Genomic_DNA"/>
</dbReference>
<proteinExistence type="predicted"/>
<protein>
    <submittedName>
        <fullName evidence="1">Uncharacterized protein</fullName>
    </submittedName>
</protein>
<organism evidence="1">
    <name type="scientific">Ackermannviridae sp. ctQad106</name>
    <dbReference type="NCBI Taxonomy" id="2826820"/>
    <lineage>
        <taxon>Viruses</taxon>
        <taxon>Duplodnaviria</taxon>
        <taxon>Heunggongvirae</taxon>
        <taxon>Uroviricota</taxon>
        <taxon>Caudoviricetes</taxon>
        <taxon>Pantevenvirales</taxon>
        <taxon>Ackermannviridae</taxon>
    </lineage>
</organism>
<accession>A0A8S5QMP5</accession>
<name>A0A8S5QMP5_9CAUD</name>
<evidence type="ECO:0000313" key="1">
    <source>
        <dbReference type="EMBL" id="DAE20266.1"/>
    </source>
</evidence>
<reference evidence="1" key="1">
    <citation type="journal article" date="2021" name="Proc. Natl. Acad. Sci. U.S.A.">
        <title>A Catalog of Tens of Thousands of Viruses from Human Metagenomes Reveals Hidden Associations with Chronic Diseases.</title>
        <authorList>
            <person name="Tisza M.J."/>
            <person name="Buck C.B."/>
        </authorList>
    </citation>
    <scope>NUCLEOTIDE SEQUENCE</scope>
    <source>
        <strain evidence="1">CtQad106</strain>
    </source>
</reference>